<dbReference type="PANTHER" id="PTHR45011:SF1">
    <property type="entry name" value="DAP3-BINDING CELL DEATH ENHANCER 1"/>
    <property type="match status" value="1"/>
</dbReference>
<keyword evidence="3" id="KW-1185">Reference proteome</keyword>
<gene>
    <name evidence="2" type="ORF">QTG54_015678</name>
</gene>
<dbReference type="PANTHER" id="PTHR45011">
    <property type="entry name" value="DAP3-BINDING CELL DEATH ENHANCER 1"/>
    <property type="match status" value="1"/>
</dbReference>
<dbReference type="InterPro" id="IPR052748">
    <property type="entry name" value="ISR_Activator"/>
</dbReference>
<dbReference type="Proteomes" id="UP001224775">
    <property type="component" value="Unassembled WGS sequence"/>
</dbReference>
<reference evidence="2" key="1">
    <citation type="submission" date="2023-06" db="EMBL/GenBank/DDBJ databases">
        <title>Survivors Of The Sea: Transcriptome response of Skeletonema marinoi to long-term dormancy.</title>
        <authorList>
            <person name="Pinder M.I.M."/>
            <person name="Kourtchenko O."/>
            <person name="Robertson E.K."/>
            <person name="Larsson T."/>
            <person name="Maumus F."/>
            <person name="Osuna-Cruz C.M."/>
            <person name="Vancaester E."/>
            <person name="Stenow R."/>
            <person name="Vandepoele K."/>
            <person name="Ploug H."/>
            <person name="Bruchert V."/>
            <person name="Godhe A."/>
            <person name="Topel M."/>
        </authorList>
    </citation>
    <scope>NUCLEOTIDE SEQUENCE</scope>
    <source>
        <strain evidence="2">R05AC</strain>
    </source>
</reference>
<comment type="caution">
    <text evidence="2">The sequence shown here is derived from an EMBL/GenBank/DDBJ whole genome shotgun (WGS) entry which is preliminary data.</text>
</comment>
<dbReference type="AlphaFoldDB" id="A0AAD9D5H2"/>
<dbReference type="InterPro" id="IPR006597">
    <property type="entry name" value="Sel1-like"/>
</dbReference>
<sequence length="159" mass="17645">MEANDPVAMTQWGKKQYVKGNYSSAFEYFTRAAELGDVLAHYQLALMHHYGDGVEKDKGKEMYHLEEAAIGGHPYARYNIGCEEWKNGNDERAAKHWIIAASQGDDSSMKALIAAYKGGLINKEDLAAALRAHQAAVDATKSPQREAAEEYRQMMSSAD</sequence>
<feature type="region of interest" description="Disordered" evidence="1">
    <location>
        <begin position="140"/>
        <end position="159"/>
    </location>
</feature>
<evidence type="ECO:0000256" key="1">
    <source>
        <dbReference type="SAM" id="MobiDB-lite"/>
    </source>
</evidence>
<dbReference type="Gene3D" id="1.25.40.10">
    <property type="entry name" value="Tetratricopeptide repeat domain"/>
    <property type="match status" value="1"/>
</dbReference>
<name>A0AAD9D5H2_9STRA</name>
<protein>
    <submittedName>
        <fullName evidence="2">Sel1-like repeat family protein</fullName>
    </submittedName>
</protein>
<dbReference type="EMBL" id="JATAAI010000046">
    <property type="protein sequence ID" value="KAK1733635.1"/>
    <property type="molecule type" value="Genomic_DNA"/>
</dbReference>
<accession>A0AAD9D5H2</accession>
<dbReference type="SMART" id="SM00671">
    <property type="entry name" value="SEL1"/>
    <property type="match status" value="3"/>
</dbReference>
<feature type="compositionally biased region" description="Basic and acidic residues" evidence="1">
    <location>
        <begin position="143"/>
        <end position="152"/>
    </location>
</feature>
<dbReference type="Pfam" id="PF08238">
    <property type="entry name" value="Sel1"/>
    <property type="match status" value="3"/>
</dbReference>
<dbReference type="InterPro" id="IPR011990">
    <property type="entry name" value="TPR-like_helical_dom_sf"/>
</dbReference>
<proteinExistence type="predicted"/>
<evidence type="ECO:0000313" key="3">
    <source>
        <dbReference type="Proteomes" id="UP001224775"/>
    </source>
</evidence>
<dbReference type="SUPFAM" id="SSF81901">
    <property type="entry name" value="HCP-like"/>
    <property type="match status" value="1"/>
</dbReference>
<organism evidence="2 3">
    <name type="scientific">Skeletonema marinoi</name>
    <dbReference type="NCBI Taxonomy" id="267567"/>
    <lineage>
        <taxon>Eukaryota</taxon>
        <taxon>Sar</taxon>
        <taxon>Stramenopiles</taxon>
        <taxon>Ochrophyta</taxon>
        <taxon>Bacillariophyta</taxon>
        <taxon>Coscinodiscophyceae</taxon>
        <taxon>Thalassiosirophycidae</taxon>
        <taxon>Thalassiosirales</taxon>
        <taxon>Skeletonemataceae</taxon>
        <taxon>Skeletonema</taxon>
        <taxon>Skeletonema marinoi-dohrnii complex</taxon>
    </lineage>
</organism>
<evidence type="ECO:0000313" key="2">
    <source>
        <dbReference type="EMBL" id="KAK1733635.1"/>
    </source>
</evidence>